<gene>
    <name evidence="2" type="ORF">PMIN01_05459</name>
</gene>
<proteinExistence type="predicted"/>
<evidence type="ECO:0000256" key="1">
    <source>
        <dbReference type="SAM" id="MobiDB-lite"/>
    </source>
</evidence>
<accession>A0A9P6KSX6</accession>
<keyword evidence="3" id="KW-1185">Reference proteome</keyword>
<organism evidence="2 3">
    <name type="scientific">Paraphaeosphaeria minitans</name>
    <dbReference type="NCBI Taxonomy" id="565426"/>
    <lineage>
        <taxon>Eukaryota</taxon>
        <taxon>Fungi</taxon>
        <taxon>Dikarya</taxon>
        <taxon>Ascomycota</taxon>
        <taxon>Pezizomycotina</taxon>
        <taxon>Dothideomycetes</taxon>
        <taxon>Pleosporomycetidae</taxon>
        <taxon>Pleosporales</taxon>
        <taxon>Massarineae</taxon>
        <taxon>Didymosphaeriaceae</taxon>
        <taxon>Paraphaeosphaeria</taxon>
    </lineage>
</organism>
<evidence type="ECO:0000313" key="3">
    <source>
        <dbReference type="Proteomes" id="UP000756921"/>
    </source>
</evidence>
<dbReference type="EMBL" id="WJXW01000004">
    <property type="protein sequence ID" value="KAF9737680.1"/>
    <property type="molecule type" value="Genomic_DNA"/>
</dbReference>
<reference evidence="2" key="1">
    <citation type="journal article" date="2020" name="Mol. Plant Microbe Interact.">
        <title>Genome Sequence of the Biocontrol Agent Coniothyrium minitans strain Conio (IMI 134523).</title>
        <authorList>
            <person name="Patel D."/>
            <person name="Shittu T.A."/>
            <person name="Baroncelli R."/>
            <person name="Muthumeenakshi S."/>
            <person name="Osborne T.H."/>
            <person name="Janganan T.K."/>
            <person name="Sreenivasaprasad S."/>
        </authorList>
    </citation>
    <scope>NUCLEOTIDE SEQUENCE</scope>
    <source>
        <strain evidence="2">Conio</strain>
    </source>
</reference>
<dbReference type="AlphaFoldDB" id="A0A9P6KSX6"/>
<feature type="region of interest" description="Disordered" evidence="1">
    <location>
        <begin position="175"/>
        <end position="196"/>
    </location>
</feature>
<evidence type="ECO:0000313" key="2">
    <source>
        <dbReference type="EMBL" id="KAF9737680.1"/>
    </source>
</evidence>
<protein>
    <submittedName>
        <fullName evidence="2">Uncharacterized protein</fullName>
    </submittedName>
</protein>
<comment type="caution">
    <text evidence="2">The sequence shown here is derived from an EMBL/GenBank/DDBJ whole genome shotgun (WGS) entry which is preliminary data.</text>
</comment>
<name>A0A9P6KSX6_9PLEO</name>
<dbReference type="Proteomes" id="UP000756921">
    <property type="component" value="Unassembled WGS sequence"/>
</dbReference>
<sequence>MEAGATTPRPSALSLQRSIYLIYRAMPYLDRARHFTLPWAAAQRPRSVGEKDSGRVMGKAAGWKRAGCRLWSWTAADSRKLHVFARPHSPSTVHAMPVSPCCRALIKSQVKKRRKTRPRSQVLIQDARGVPSSWKREALNPGWDHDRVPDCGLLSVISSMFLPCLDAGGCKRMQEGTGSSPAIPHQGPQYGGRPAAKRENCTHVSIEPSISIRPSQTPAAWTCRFFQQSTSSAPCGPLCRVNSFGVGMATTFAPRKGSAMTRNWWAGLLEGYEDS</sequence>